<dbReference type="SUPFAM" id="SSF56954">
    <property type="entry name" value="Outer membrane efflux proteins (OEP)"/>
    <property type="match status" value="1"/>
</dbReference>
<proteinExistence type="predicted"/>
<evidence type="ECO:0000313" key="2">
    <source>
        <dbReference type="EMBL" id="CAA6802151.1"/>
    </source>
</evidence>
<dbReference type="GO" id="GO:0015562">
    <property type="term" value="F:efflux transmembrane transporter activity"/>
    <property type="evidence" value="ECO:0007669"/>
    <property type="project" value="InterPro"/>
</dbReference>
<dbReference type="AlphaFoldDB" id="A0A6S6S1A8"/>
<feature type="coiled-coil region" evidence="1">
    <location>
        <begin position="166"/>
        <end position="193"/>
    </location>
</feature>
<name>A0A6S6S1A8_9BACT</name>
<evidence type="ECO:0008006" key="3">
    <source>
        <dbReference type="Google" id="ProtNLM"/>
    </source>
</evidence>
<reference evidence="2" key="1">
    <citation type="submission" date="2020-01" db="EMBL/GenBank/DDBJ databases">
        <authorList>
            <person name="Meier V. D."/>
            <person name="Meier V D."/>
        </authorList>
    </citation>
    <scope>NUCLEOTIDE SEQUENCE</scope>
    <source>
        <strain evidence="2">HLG_WM_MAG_01</strain>
    </source>
</reference>
<gene>
    <name evidence="2" type="ORF">HELGO_WM2542</name>
</gene>
<keyword evidence="1" id="KW-0175">Coiled coil</keyword>
<organism evidence="2">
    <name type="scientific">uncultured Sulfurovum sp</name>
    <dbReference type="NCBI Taxonomy" id="269237"/>
    <lineage>
        <taxon>Bacteria</taxon>
        <taxon>Pseudomonadati</taxon>
        <taxon>Campylobacterota</taxon>
        <taxon>Epsilonproteobacteria</taxon>
        <taxon>Campylobacterales</taxon>
        <taxon>Sulfurovaceae</taxon>
        <taxon>Sulfurovum</taxon>
        <taxon>environmental samples</taxon>
    </lineage>
</organism>
<evidence type="ECO:0000256" key="1">
    <source>
        <dbReference type="SAM" id="Coils"/>
    </source>
</evidence>
<dbReference type="EMBL" id="CACVAS010000020">
    <property type="protein sequence ID" value="CAA6802151.1"/>
    <property type="molecule type" value="Genomic_DNA"/>
</dbReference>
<accession>A0A6S6S1A8</accession>
<dbReference type="Gene3D" id="1.20.1600.10">
    <property type="entry name" value="Outer membrane efflux proteins (OEP)"/>
    <property type="match status" value="1"/>
</dbReference>
<protein>
    <recommendedName>
        <fullName evidence="3">Heavy metal RND efflux outer membrane protein, CzcC family</fullName>
    </recommendedName>
</protein>
<sequence length="396" mass="46768">MKHIILWVLVLEFTYASTYTLNNVLKSATQHSTLTKALEQEGLALASKNYADTSSSPIELFGEGTKAYPELGSHGYEYTIGMSKTLMLNDIQEQEQRITHLSNQAYLLEEEKNILNFKNGLKNMYHHYCLDRMNYGSFKQSYREFVKLYKKKQKAYKYQEISKTELMQFEIEKNRLYAQLEEMKMQNDTSKQNLLMLSGLSYKQSSKFSCKDMRPIRSKVRLQKAFNLSKEAYKKRLQSTQETLDRYANKLDSIDLSVQYGKELDMDKYSVGFSLPLHFTSKKHEHQRVAAMHKSSAISYKHEEKMRASERLLSQLKSELKMNVVMLKTLQHNHKNYKKNFLPLIKKSYNLGETSVIEYLLSRQKSYQLREEIYRTKKSYYHTLFKLYTLSETKDY</sequence>